<accession>A0AAV2L6T3</accession>
<dbReference type="AlphaFoldDB" id="A0AAV2L6T3"/>
<dbReference type="EMBL" id="OZ035843">
    <property type="protein sequence ID" value="CAL1596246.1"/>
    <property type="molecule type" value="Genomic_DNA"/>
</dbReference>
<reference evidence="1 2" key="1">
    <citation type="submission" date="2024-04" db="EMBL/GenBank/DDBJ databases">
        <authorList>
            <person name="Waldvogel A.-M."/>
            <person name="Schoenle A."/>
        </authorList>
    </citation>
    <scope>NUCLEOTIDE SEQUENCE [LARGE SCALE GENOMIC DNA]</scope>
</reference>
<gene>
    <name evidence="1" type="ORF">KC01_LOCUS24947</name>
</gene>
<dbReference type="Proteomes" id="UP001497482">
    <property type="component" value="Chromosome 21"/>
</dbReference>
<evidence type="ECO:0000313" key="2">
    <source>
        <dbReference type="Proteomes" id="UP001497482"/>
    </source>
</evidence>
<keyword evidence="2" id="KW-1185">Reference proteome</keyword>
<proteinExistence type="predicted"/>
<sequence length="101" mass="10614">MCECDSALTHGHYARGGVPPRSHAPGCRAPVQIAYDHGAFMVFGYVLSLHGTYIARVRSIYHTYGTSCAAARCALGVGAPGQSAPLRTSSRGTGLTKYIVS</sequence>
<evidence type="ECO:0000313" key="1">
    <source>
        <dbReference type="EMBL" id="CAL1596246.1"/>
    </source>
</evidence>
<protein>
    <submittedName>
        <fullName evidence="1">Uncharacterized protein</fullName>
    </submittedName>
</protein>
<organism evidence="1 2">
    <name type="scientific">Knipowitschia caucasica</name>
    <name type="common">Caucasian dwarf goby</name>
    <name type="synonym">Pomatoschistus caucasicus</name>
    <dbReference type="NCBI Taxonomy" id="637954"/>
    <lineage>
        <taxon>Eukaryota</taxon>
        <taxon>Metazoa</taxon>
        <taxon>Chordata</taxon>
        <taxon>Craniata</taxon>
        <taxon>Vertebrata</taxon>
        <taxon>Euteleostomi</taxon>
        <taxon>Actinopterygii</taxon>
        <taxon>Neopterygii</taxon>
        <taxon>Teleostei</taxon>
        <taxon>Neoteleostei</taxon>
        <taxon>Acanthomorphata</taxon>
        <taxon>Gobiaria</taxon>
        <taxon>Gobiiformes</taxon>
        <taxon>Gobioidei</taxon>
        <taxon>Gobiidae</taxon>
        <taxon>Gobiinae</taxon>
        <taxon>Knipowitschia</taxon>
    </lineage>
</organism>
<name>A0AAV2L6T3_KNICA</name>